<gene>
    <name evidence="5" type="ORF">0_10559_01</name>
</gene>
<name>H9M9F4_PINRA</name>
<feature type="non-terminal residue" evidence="5">
    <location>
        <position position="157"/>
    </location>
</feature>
<sequence length="157" mass="17548">KSSDERDTSSEKGGRRSSSATDDSQDILLHMPQQTKVRQYGKSCKELTALYMRQEIQAHHGSIWTMKFSLDGHYLASAGQDRLIYVWQVIESDRKFDTSADKPDDNASNAYATVNGSPELLSLNIENLVDKKKRGKVTSGRKSSTMDCALLPESVFL</sequence>
<feature type="region of interest" description="Disordered" evidence="4">
    <location>
        <begin position="1"/>
        <end position="28"/>
    </location>
</feature>
<dbReference type="EMBL" id="JQ261643">
    <property type="protein sequence ID" value="AEW07750.1"/>
    <property type="molecule type" value="Genomic_DNA"/>
</dbReference>
<evidence type="ECO:0000256" key="4">
    <source>
        <dbReference type="SAM" id="MobiDB-lite"/>
    </source>
</evidence>
<organism evidence="5">
    <name type="scientific">Pinus radiata</name>
    <name type="common">Monterey pine</name>
    <name type="synonym">Pinus insignis</name>
    <dbReference type="NCBI Taxonomy" id="3347"/>
    <lineage>
        <taxon>Eukaryota</taxon>
        <taxon>Viridiplantae</taxon>
        <taxon>Streptophyta</taxon>
        <taxon>Embryophyta</taxon>
        <taxon>Tracheophyta</taxon>
        <taxon>Spermatophyta</taxon>
        <taxon>Pinopsida</taxon>
        <taxon>Pinidae</taxon>
        <taxon>Conifers I</taxon>
        <taxon>Pinales</taxon>
        <taxon>Pinaceae</taxon>
        <taxon>Pinus</taxon>
        <taxon>Pinus subgen. Pinus</taxon>
    </lineage>
</organism>
<dbReference type="PROSITE" id="PS50082">
    <property type="entry name" value="WD_REPEATS_2"/>
    <property type="match status" value="1"/>
</dbReference>
<dbReference type="SUPFAM" id="SSF50978">
    <property type="entry name" value="WD40 repeat-like"/>
    <property type="match status" value="1"/>
</dbReference>
<feature type="non-terminal residue" evidence="5">
    <location>
        <position position="1"/>
    </location>
</feature>
<reference evidence="5" key="1">
    <citation type="submission" date="2011-12" db="EMBL/GenBank/DDBJ databases">
        <title>Nucleotide Diversity and Divergence in the Loblolly Pine Gene Space.</title>
        <authorList>
            <person name="Neale D.B."/>
            <person name="Wegrzyn J.L."/>
            <person name="Lee J.M."/>
            <person name="Eckert A.J."/>
            <person name="Liechty J.D."/>
            <person name="Stevens K.A."/>
            <person name="Langley C.H."/>
        </authorList>
    </citation>
    <scope>NUCLEOTIDE SEQUENCE</scope>
    <source>
        <strain evidence="5">13491</strain>
        <tissue evidence="5">Megagametophyte</tissue>
    </source>
</reference>
<evidence type="ECO:0000313" key="5">
    <source>
        <dbReference type="EMBL" id="AEW07750.1"/>
    </source>
</evidence>
<protein>
    <submittedName>
        <fullName evidence="5">Uncharacterized protein</fullName>
    </submittedName>
</protein>
<accession>H9M9F4</accession>
<dbReference type="Pfam" id="PF00400">
    <property type="entry name" value="WD40"/>
    <property type="match status" value="1"/>
</dbReference>
<feature type="compositionally biased region" description="Basic and acidic residues" evidence="4">
    <location>
        <begin position="1"/>
        <end position="14"/>
    </location>
</feature>
<dbReference type="PANTHER" id="PTHR14221">
    <property type="entry name" value="WD REPEAT DOMAIN 44"/>
    <property type="match status" value="1"/>
</dbReference>
<dbReference type="InterPro" id="IPR036322">
    <property type="entry name" value="WD40_repeat_dom_sf"/>
</dbReference>
<evidence type="ECO:0000256" key="2">
    <source>
        <dbReference type="ARBA" id="ARBA00022737"/>
    </source>
</evidence>
<dbReference type="InterPro" id="IPR040324">
    <property type="entry name" value="WDR44/Dgr2"/>
</dbReference>
<dbReference type="PROSITE" id="PS50294">
    <property type="entry name" value="WD_REPEATS_REGION"/>
    <property type="match status" value="1"/>
</dbReference>
<evidence type="ECO:0000256" key="3">
    <source>
        <dbReference type="PROSITE-ProRule" id="PRU00221"/>
    </source>
</evidence>
<dbReference type="PANTHER" id="PTHR14221:SF67">
    <property type="entry name" value="WD REPEAT-CONTAINING PROTEIN 44-LIKE"/>
    <property type="match status" value="1"/>
</dbReference>
<dbReference type="InterPro" id="IPR015943">
    <property type="entry name" value="WD40/YVTN_repeat-like_dom_sf"/>
</dbReference>
<proteinExistence type="predicted"/>
<evidence type="ECO:0000256" key="1">
    <source>
        <dbReference type="ARBA" id="ARBA00022574"/>
    </source>
</evidence>
<feature type="repeat" description="WD" evidence="3">
    <location>
        <begin position="56"/>
        <end position="89"/>
    </location>
</feature>
<keyword evidence="2" id="KW-0677">Repeat</keyword>
<dbReference type="AlphaFoldDB" id="H9M9F4"/>
<dbReference type="InterPro" id="IPR001680">
    <property type="entry name" value="WD40_rpt"/>
</dbReference>
<dbReference type="SMART" id="SM00320">
    <property type="entry name" value="WD40"/>
    <property type="match status" value="1"/>
</dbReference>
<keyword evidence="1 3" id="KW-0853">WD repeat</keyword>
<dbReference type="Gene3D" id="2.130.10.10">
    <property type="entry name" value="YVTN repeat-like/Quinoprotein amine dehydrogenase"/>
    <property type="match status" value="1"/>
</dbReference>